<proteinExistence type="predicted"/>
<evidence type="ECO:0000313" key="2">
    <source>
        <dbReference type="EMBL" id="JAD68965.1"/>
    </source>
</evidence>
<sequence>MRSRHLDGRRCSRPRRCRRGIRPLLVDLNQQDQPGFVCAHRHADGPARPASTSARVEFAGAQQRG</sequence>
<dbReference type="AlphaFoldDB" id="A0A0A9C6C5"/>
<name>A0A0A9C6C5_ARUDO</name>
<accession>A0A0A9C6C5</accession>
<reference evidence="2" key="2">
    <citation type="journal article" date="2015" name="Data Brief">
        <title>Shoot transcriptome of the giant reed, Arundo donax.</title>
        <authorList>
            <person name="Barrero R.A."/>
            <person name="Guerrero F.D."/>
            <person name="Moolhuijzen P."/>
            <person name="Goolsby J.A."/>
            <person name="Tidwell J."/>
            <person name="Bellgard S.E."/>
            <person name="Bellgard M.I."/>
        </authorList>
    </citation>
    <scope>NUCLEOTIDE SEQUENCE</scope>
    <source>
        <tissue evidence="2">Shoot tissue taken approximately 20 cm above the soil surface</tissue>
    </source>
</reference>
<protein>
    <submittedName>
        <fullName evidence="2">Uncharacterized protein</fullName>
    </submittedName>
</protein>
<organism evidence="2">
    <name type="scientific">Arundo donax</name>
    <name type="common">Giant reed</name>
    <name type="synonym">Donax arundinaceus</name>
    <dbReference type="NCBI Taxonomy" id="35708"/>
    <lineage>
        <taxon>Eukaryota</taxon>
        <taxon>Viridiplantae</taxon>
        <taxon>Streptophyta</taxon>
        <taxon>Embryophyta</taxon>
        <taxon>Tracheophyta</taxon>
        <taxon>Spermatophyta</taxon>
        <taxon>Magnoliopsida</taxon>
        <taxon>Liliopsida</taxon>
        <taxon>Poales</taxon>
        <taxon>Poaceae</taxon>
        <taxon>PACMAD clade</taxon>
        <taxon>Arundinoideae</taxon>
        <taxon>Arundineae</taxon>
        <taxon>Arundo</taxon>
    </lineage>
</organism>
<evidence type="ECO:0000256" key="1">
    <source>
        <dbReference type="SAM" id="MobiDB-lite"/>
    </source>
</evidence>
<feature type="region of interest" description="Disordered" evidence="1">
    <location>
        <begin position="40"/>
        <end position="65"/>
    </location>
</feature>
<reference evidence="2" key="1">
    <citation type="submission" date="2014-09" db="EMBL/GenBank/DDBJ databases">
        <authorList>
            <person name="Magalhaes I.L.F."/>
            <person name="Oliveira U."/>
            <person name="Santos F.R."/>
            <person name="Vidigal T.H.D.A."/>
            <person name="Brescovit A.D."/>
            <person name="Santos A.J."/>
        </authorList>
    </citation>
    <scope>NUCLEOTIDE SEQUENCE</scope>
    <source>
        <tissue evidence="2">Shoot tissue taken approximately 20 cm above the soil surface</tissue>
    </source>
</reference>
<dbReference type="EMBL" id="GBRH01228930">
    <property type="protein sequence ID" value="JAD68965.1"/>
    <property type="molecule type" value="Transcribed_RNA"/>
</dbReference>